<dbReference type="InterPro" id="IPR036388">
    <property type="entry name" value="WH-like_DNA-bd_sf"/>
</dbReference>
<dbReference type="Proteomes" id="UP000035009">
    <property type="component" value="Unassembled WGS sequence"/>
</dbReference>
<gene>
    <name evidence="4" type="ORF">GM1_045_00100</name>
</gene>
<sequence>MGSSARSASPPTRRVIDVIEALTRHPGEKLGLSELARVCGISKPTCLAILTELSDAGYLRLDAGTKTYGLGPALVTAGQAAQRAFALPPAVAERMQELSDTFGSMVVAAAHDGDDFLVVEVTTPAGMLPLTSVGQSFPIVLPTASLFGIGQSDPPESEELRLLADEYRSAGYVVENLSPTLERVYRIIGENSRALAPEVLELIGDLLATMREQRLLLQSALRSDPSAVHRVGAISALCFDGAGAPSLMLSLYAHDDLASSDIAERGRRVRDTADAVTSLLDGRRPNL</sequence>
<dbReference type="STRING" id="410332.SAMN04488550_0662"/>
<dbReference type="Gene3D" id="3.30.450.40">
    <property type="match status" value="1"/>
</dbReference>
<dbReference type="PROSITE" id="PS51077">
    <property type="entry name" value="HTH_ICLR"/>
    <property type="match status" value="1"/>
</dbReference>
<evidence type="ECO:0000256" key="1">
    <source>
        <dbReference type="ARBA" id="ARBA00023015"/>
    </source>
</evidence>
<accession>M3VCC9</accession>
<reference evidence="4 5" key="1">
    <citation type="submission" date="2013-02" db="EMBL/GenBank/DDBJ databases">
        <title>Whole genome shotgun sequence of Gordonia malaquae NBRC 108250.</title>
        <authorList>
            <person name="Yoshida I."/>
            <person name="Hosoyama A."/>
            <person name="Tsuchikane K."/>
            <person name="Ando Y."/>
            <person name="Baba S."/>
            <person name="Ohji S."/>
            <person name="Hamada M."/>
            <person name="Tamura T."/>
            <person name="Yamazoe A."/>
            <person name="Yamazaki S."/>
            <person name="Fujita N."/>
        </authorList>
    </citation>
    <scope>NUCLEOTIDE SEQUENCE [LARGE SCALE GENOMIC DNA]</scope>
    <source>
        <strain evidence="4 5">NBRC 108250</strain>
    </source>
</reference>
<name>M3VCC9_GORML</name>
<evidence type="ECO:0000313" key="4">
    <source>
        <dbReference type="EMBL" id="GAC81793.1"/>
    </source>
</evidence>
<dbReference type="eggNOG" id="COG1414">
    <property type="taxonomic scope" value="Bacteria"/>
</dbReference>
<dbReference type="InterPro" id="IPR050707">
    <property type="entry name" value="HTH_MetabolicPath_Reg"/>
</dbReference>
<dbReference type="GO" id="GO:0003700">
    <property type="term" value="F:DNA-binding transcription factor activity"/>
    <property type="evidence" value="ECO:0007669"/>
    <property type="project" value="TreeGrafter"/>
</dbReference>
<dbReference type="Pfam" id="PF09339">
    <property type="entry name" value="HTH_IclR"/>
    <property type="match status" value="1"/>
</dbReference>
<keyword evidence="1" id="KW-0805">Transcription regulation</keyword>
<dbReference type="RefSeq" id="WP_008381834.1">
    <property type="nucleotide sequence ID" value="NZ_BAOP01000045.1"/>
</dbReference>
<dbReference type="EMBL" id="BAOP01000045">
    <property type="protein sequence ID" value="GAC81793.1"/>
    <property type="molecule type" value="Genomic_DNA"/>
</dbReference>
<organism evidence="4 5">
    <name type="scientific">Gordonia malaquae NBRC 108250</name>
    <dbReference type="NCBI Taxonomy" id="1223542"/>
    <lineage>
        <taxon>Bacteria</taxon>
        <taxon>Bacillati</taxon>
        <taxon>Actinomycetota</taxon>
        <taxon>Actinomycetes</taxon>
        <taxon>Mycobacteriales</taxon>
        <taxon>Gordoniaceae</taxon>
        <taxon>Gordonia</taxon>
    </lineage>
</organism>
<dbReference type="GO" id="GO:0045892">
    <property type="term" value="P:negative regulation of DNA-templated transcription"/>
    <property type="evidence" value="ECO:0007669"/>
    <property type="project" value="TreeGrafter"/>
</dbReference>
<evidence type="ECO:0000256" key="2">
    <source>
        <dbReference type="ARBA" id="ARBA00023163"/>
    </source>
</evidence>
<keyword evidence="2" id="KW-0804">Transcription</keyword>
<dbReference type="InterPro" id="IPR029016">
    <property type="entry name" value="GAF-like_dom_sf"/>
</dbReference>
<dbReference type="PANTHER" id="PTHR30136:SF24">
    <property type="entry name" value="HTH-TYPE TRANSCRIPTIONAL REPRESSOR ALLR"/>
    <property type="match status" value="1"/>
</dbReference>
<dbReference type="PANTHER" id="PTHR30136">
    <property type="entry name" value="HELIX-TURN-HELIX TRANSCRIPTIONAL REGULATOR, ICLR FAMILY"/>
    <property type="match status" value="1"/>
</dbReference>
<dbReference type="GO" id="GO:0003677">
    <property type="term" value="F:DNA binding"/>
    <property type="evidence" value="ECO:0007669"/>
    <property type="project" value="InterPro"/>
</dbReference>
<feature type="domain" description="HTH iclR-type" evidence="3">
    <location>
        <begin position="9"/>
        <end position="72"/>
    </location>
</feature>
<dbReference type="SUPFAM" id="SSF46785">
    <property type="entry name" value="Winged helix' DNA-binding domain"/>
    <property type="match status" value="1"/>
</dbReference>
<evidence type="ECO:0000313" key="5">
    <source>
        <dbReference type="Proteomes" id="UP000035009"/>
    </source>
</evidence>
<proteinExistence type="predicted"/>
<dbReference type="InterPro" id="IPR005471">
    <property type="entry name" value="Tscrpt_reg_IclR_N"/>
</dbReference>
<evidence type="ECO:0000259" key="3">
    <source>
        <dbReference type="PROSITE" id="PS51077"/>
    </source>
</evidence>
<dbReference type="AlphaFoldDB" id="M3VCC9"/>
<dbReference type="InterPro" id="IPR036390">
    <property type="entry name" value="WH_DNA-bd_sf"/>
</dbReference>
<dbReference type="SMART" id="SM00346">
    <property type="entry name" value="HTH_ICLR"/>
    <property type="match status" value="1"/>
</dbReference>
<dbReference type="Gene3D" id="1.10.10.10">
    <property type="entry name" value="Winged helix-like DNA-binding domain superfamily/Winged helix DNA-binding domain"/>
    <property type="match status" value="1"/>
</dbReference>
<protein>
    <submittedName>
        <fullName evidence="4">Putative IclR family transcriptional regulator</fullName>
    </submittedName>
</protein>
<keyword evidence="5" id="KW-1185">Reference proteome</keyword>
<comment type="caution">
    <text evidence="4">The sequence shown here is derived from an EMBL/GenBank/DDBJ whole genome shotgun (WGS) entry which is preliminary data.</text>
</comment>